<dbReference type="Proteomes" id="UP000242814">
    <property type="component" value="Unassembled WGS sequence"/>
</dbReference>
<proteinExistence type="predicted"/>
<organism evidence="1 2">
    <name type="scientific">Paracoccidioides brasiliensis</name>
    <dbReference type="NCBI Taxonomy" id="121759"/>
    <lineage>
        <taxon>Eukaryota</taxon>
        <taxon>Fungi</taxon>
        <taxon>Dikarya</taxon>
        <taxon>Ascomycota</taxon>
        <taxon>Pezizomycotina</taxon>
        <taxon>Eurotiomycetes</taxon>
        <taxon>Eurotiomycetidae</taxon>
        <taxon>Onygenales</taxon>
        <taxon>Ajellomycetaceae</taxon>
        <taxon>Paracoccidioides</taxon>
    </lineage>
</organism>
<reference evidence="1 2" key="1">
    <citation type="submission" date="2016-06" db="EMBL/GenBank/DDBJ databases">
        <authorList>
            <person name="Kjaerup R.B."/>
            <person name="Dalgaard T.S."/>
            <person name="Juul-Madsen H.R."/>
        </authorList>
    </citation>
    <scope>NUCLEOTIDE SEQUENCE [LARGE SCALE GENOMIC DNA]</scope>
    <source>
        <strain evidence="1 2">Pb300</strain>
    </source>
</reference>
<name>A0A1D2JI74_PARBR</name>
<gene>
    <name evidence="1" type="ORF">ACO22_02776</name>
</gene>
<comment type="caution">
    <text evidence="1">The sequence shown here is derived from an EMBL/GenBank/DDBJ whole genome shotgun (WGS) entry which is preliminary data.</text>
</comment>
<sequence length="187" mass="21072">MSSPIATLASGVEIELLLKPKEGIKERLSDKNRITAVPIVILAFLCSGSVETKLNTGTYENWTVADEPALDERPGFCMSSAAYPVIQCKQSITIVQGNVELISRILGSENNGRREITMVFDAMTQNFDVELNHRVRPRTYNIAPDRDIKFHPNQKKQAIKYYNRAMIRVALRAQAEHLLHPKHTVNN</sequence>
<dbReference type="AlphaFoldDB" id="A0A1D2JI74"/>
<protein>
    <submittedName>
        <fullName evidence="1">Uncharacterized protein</fullName>
    </submittedName>
</protein>
<accession>A0A1D2JI74</accession>
<evidence type="ECO:0000313" key="2">
    <source>
        <dbReference type="Proteomes" id="UP000242814"/>
    </source>
</evidence>
<evidence type="ECO:0000313" key="1">
    <source>
        <dbReference type="EMBL" id="ODH36493.1"/>
    </source>
</evidence>
<dbReference type="VEuPathDB" id="FungiDB:PABG_05113"/>
<dbReference type="EMBL" id="LZYO01000088">
    <property type="protein sequence ID" value="ODH36493.1"/>
    <property type="molecule type" value="Genomic_DNA"/>
</dbReference>